<dbReference type="EMBL" id="DVGZ01000052">
    <property type="protein sequence ID" value="HIR47068.1"/>
    <property type="molecule type" value="Genomic_DNA"/>
</dbReference>
<dbReference type="Gene3D" id="3.90.550.10">
    <property type="entry name" value="Spore Coat Polysaccharide Biosynthesis Protein SpsA, Chain A"/>
    <property type="match status" value="1"/>
</dbReference>
<name>A0A9D1DEU8_9FIRM</name>
<reference evidence="2" key="2">
    <citation type="journal article" date="2021" name="PeerJ">
        <title>Extensive microbial diversity within the chicken gut microbiome revealed by metagenomics and culture.</title>
        <authorList>
            <person name="Gilroy R."/>
            <person name="Ravi A."/>
            <person name="Getino M."/>
            <person name="Pursley I."/>
            <person name="Horton D.L."/>
            <person name="Alikhan N.F."/>
            <person name="Baker D."/>
            <person name="Gharbi K."/>
            <person name="Hall N."/>
            <person name="Watson M."/>
            <person name="Adriaenssens E.M."/>
            <person name="Foster-Nyarko E."/>
            <person name="Jarju S."/>
            <person name="Secka A."/>
            <person name="Antonio M."/>
            <person name="Oren A."/>
            <person name="Chaudhuri R.R."/>
            <person name="La Ragione R."/>
            <person name="Hildebrand F."/>
            <person name="Pallen M.J."/>
        </authorList>
    </citation>
    <scope>NUCLEOTIDE SEQUENCE</scope>
    <source>
        <strain evidence="2">ChiSxjej1B13-7958</strain>
    </source>
</reference>
<accession>A0A9D1DEU8</accession>
<evidence type="ECO:0000313" key="3">
    <source>
        <dbReference type="Proteomes" id="UP000824242"/>
    </source>
</evidence>
<reference evidence="2" key="1">
    <citation type="submission" date="2020-10" db="EMBL/GenBank/DDBJ databases">
        <authorList>
            <person name="Gilroy R."/>
        </authorList>
    </citation>
    <scope>NUCLEOTIDE SEQUENCE</scope>
    <source>
        <strain evidence="2">ChiSxjej1B13-7958</strain>
    </source>
</reference>
<comment type="caution">
    <text evidence="2">The sequence shown here is derived from an EMBL/GenBank/DDBJ whole genome shotgun (WGS) entry which is preliminary data.</text>
</comment>
<proteinExistence type="predicted"/>
<evidence type="ECO:0000259" key="1">
    <source>
        <dbReference type="Pfam" id="PF00483"/>
    </source>
</evidence>
<dbReference type="Proteomes" id="UP000824242">
    <property type="component" value="Unassembled WGS sequence"/>
</dbReference>
<gene>
    <name evidence="2" type="ORF">IAB89_05340</name>
</gene>
<dbReference type="Pfam" id="PF00483">
    <property type="entry name" value="NTP_transferase"/>
    <property type="match status" value="1"/>
</dbReference>
<protein>
    <submittedName>
        <fullName evidence="2">Nucleotidyltransferase</fullName>
    </submittedName>
</protein>
<organism evidence="2 3">
    <name type="scientific">Candidatus Caccousia avicola</name>
    <dbReference type="NCBI Taxonomy" id="2840721"/>
    <lineage>
        <taxon>Bacteria</taxon>
        <taxon>Bacillati</taxon>
        <taxon>Bacillota</taxon>
        <taxon>Clostridia</taxon>
        <taxon>Eubacteriales</taxon>
        <taxon>Oscillospiraceae</taxon>
        <taxon>Oscillospiraceae incertae sedis</taxon>
        <taxon>Candidatus Caccousia</taxon>
    </lineage>
</organism>
<dbReference type="SUPFAM" id="SSF53448">
    <property type="entry name" value="Nucleotide-diphospho-sugar transferases"/>
    <property type="match status" value="1"/>
</dbReference>
<dbReference type="InterPro" id="IPR005835">
    <property type="entry name" value="NTP_transferase_dom"/>
</dbReference>
<evidence type="ECO:0000313" key="2">
    <source>
        <dbReference type="EMBL" id="HIR47068.1"/>
    </source>
</evidence>
<dbReference type="AlphaFoldDB" id="A0A9D1DEU8"/>
<feature type="domain" description="Nucleotidyl transferase" evidence="1">
    <location>
        <begin position="7"/>
        <end position="276"/>
    </location>
</feature>
<sequence>MSKPVLVVMAAGMGSRYGGLKQIDPVGNHNQLIIDYSIYDARRAGFETVVFVIKHEIEETFKSAIGDRLSKIIHVEYAYQELADLPEGYVIPEGRVKPWGTAHAILAARKVVDGPFAVINADDYYGPDAFRSIYEYLENHPDQPDCYEFAMVAYLLGNTVTEHGHVARGVCEEDDKGYLVRVTEHTHIEKDGENARYTEDDGKTWTNLPGSTIVSMNLWGFTKSFLAEAEKRFPAFLDQALVENPLKGEYFLPSVVTQLLEEGKARVKVLRSTDKWYGVTYRDDKPVVVQAIADMTAKGLYPDKLWED</sequence>
<dbReference type="InterPro" id="IPR029044">
    <property type="entry name" value="Nucleotide-diphossugar_trans"/>
</dbReference>